<dbReference type="InterPro" id="IPR007344">
    <property type="entry name" value="GrpB/CoaE"/>
</dbReference>
<dbReference type="OrthoDB" id="9799092at2"/>
<evidence type="ECO:0000313" key="1">
    <source>
        <dbReference type="EMBL" id="PQO41220.1"/>
    </source>
</evidence>
<dbReference type="PANTHER" id="PTHR34822:SF1">
    <property type="entry name" value="GRPB FAMILY PROTEIN"/>
    <property type="match status" value="1"/>
</dbReference>
<dbReference type="PANTHER" id="PTHR34822">
    <property type="entry name" value="GRPB DOMAIN PROTEIN (AFU_ORTHOLOGUE AFUA_1G01530)"/>
    <property type="match status" value="1"/>
</dbReference>
<dbReference type="Pfam" id="PF04229">
    <property type="entry name" value="GrpB"/>
    <property type="match status" value="1"/>
</dbReference>
<dbReference type="SUPFAM" id="SSF81301">
    <property type="entry name" value="Nucleotidyltransferase"/>
    <property type="match status" value="1"/>
</dbReference>
<sequence>MIEIVDPNPQWPTEFLQLAERLKAVLSDTAVRVDHIGSTSVPGLAAKDVIDIQVTVADLSLGGLPQWMQSCGFVHRPKITHDLLVGVAPDSPELSKMFFKQGPGERPVHVHVREIGRLNQRYALLFRDYLVAHPAICDAYAQIKKELARKFPHDEDAYYAIKDPYMDTVYYAASEWATQSGWQAD</sequence>
<name>A0A2S8GA85_9BACT</name>
<dbReference type="InterPro" id="IPR043519">
    <property type="entry name" value="NT_sf"/>
</dbReference>
<proteinExistence type="predicted"/>
<dbReference type="Proteomes" id="UP000240009">
    <property type="component" value="Unassembled WGS sequence"/>
</dbReference>
<dbReference type="EMBL" id="PUIA01000003">
    <property type="protein sequence ID" value="PQO41220.1"/>
    <property type="molecule type" value="Genomic_DNA"/>
</dbReference>
<gene>
    <name evidence="1" type="ORF">C5Y96_00450</name>
</gene>
<evidence type="ECO:0008006" key="3">
    <source>
        <dbReference type="Google" id="ProtNLM"/>
    </source>
</evidence>
<evidence type="ECO:0000313" key="2">
    <source>
        <dbReference type="Proteomes" id="UP000240009"/>
    </source>
</evidence>
<comment type="caution">
    <text evidence="1">The sequence shown here is derived from an EMBL/GenBank/DDBJ whole genome shotgun (WGS) entry which is preliminary data.</text>
</comment>
<accession>A0A2S8GA85</accession>
<dbReference type="AlphaFoldDB" id="A0A2S8GA85"/>
<reference evidence="1 2" key="1">
    <citation type="submission" date="2018-02" db="EMBL/GenBank/DDBJ databases">
        <title>Comparative genomes isolates from brazilian mangrove.</title>
        <authorList>
            <person name="Araujo J.E."/>
            <person name="Taketani R.G."/>
            <person name="Silva M.C.P."/>
            <person name="Loureco M.V."/>
            <person name="Andreote F.D."/>
        </authorList>
    </citation>
    <scope>NUCLEOTIDE SEQUENCE [LARGE SCALE GENOMIC DNA]</scope>
    <source>
        <strain evidence="1 2">HEX-2 MGV</strain>
    </source>
</reference>
<organism evidence="1 2">
    <name type="scientific">Blastopirellula marina</name>
    <dbReference type="NCBI Taxonomy" id="124"/>
    <lineage>
        <taxon>Bacteria</taxon>
        <taxon>Pseudomonadati</taxon>
        <taxon>Planctomycetota</taxon>
        <taxon>Planctomycetia</taxon>
        <taxon>Pirellulales</taxon>
        <taxon>Pirellulaceae</taxon>
        <taxon>Blastopirellula</taxon>
    </lineage>
</organism>
<dbReference type="Gene3D" id="3.30.460.10">
    <property type="entry name" value="Beta Polymerase, domain 2"/>
    <property type="match status" value="1"/>
</dbReference>
<protein>
    <recommendedName>
        <fullName evidence="3">GrpB family protein</fullName>
    </recommendedName>
</protein>
<dbReference type="RefSeq" id="WP_105349586.1">
    <property type="nucleotide sequence ID" value="NZ_PUIA01000003.1"/>
</dbReference>